<comment type="caution">
    <text evidence="1">The sequence shown here is derived from an EMBL/GenBank/DDBJ whole genome shotgun (WGS) entry which is preliminary data.</text>
</comment>
<dbReference type="EMBL" id="WTYR01000001">
    <property type="protein sequence ID" value="MXP09601.1"/>
    <property type="molecule type" value="Genomic_DNA"/>
</dbReference>
<organism evidence="1 2">
    <name type="scientific">Alteriqipengyuania halimionae</name>
    <dbReference type="NCBI Taxonomy" id="1926630"/>
    <lineage>
        <taxon>Bacteria</taxon>
        <taxon>Pseudomonadati</taxon>
        <taxon>Pseudomonadota</taxon>
        <taxon>Alphaproteobacteria</taxon>
        <taxon>Sphingomonadales</taxon>
        <taxon>Erythrobacteraceae</taxon>
        <taxon>Alteriqipengyuania</taxon>
    </lineage>
</organism>
<keyword evidence="2" id="KW-1185">Reference proteome</keyword>
<protein>
    <submittedName>
        <fullName evidence="1">Uncharacterized protein</fullName>
    </submittedName>
</protein>
<evidence type="ECO:0000313" key="1">
    <source>
        <dbReference type="EMBL" id="MXP09601.1"/>
    </source>
</evidence>
<gene>
    <name evidence="1" type="ORF">GRI68_05370</name>
</gene>
<dbReference type="RefSeq" id="WP_160616280.1">
    <property type="nucleotide sequence ID" value="NZ_WTYR01000001.1"/>
</dbReference>
<accession>A0A6I4U589</accession>
<sequence>MPKESATADKPLPNFATRKGTGAVVLCGVDGRSLMARRFREIHAGIESDLGGDLTEAQRHLVARAATLAIWCEAREVELAEGAEFDAGAYATIANALRRLLADLGLERRARDVTPSIAEYTARKAAEKAA</sequence>
<dbReference type="OrthoDB" id="7568253at2"/>
<dbReference type="AlphaFoldDB" id="A0A6I4U589"/>
<reference evidence="1 2" key="1">
    <citation type="submission" date="2019-12" db="EMBL/GenBank/DDBJ databases">
        <title>Genomic-based taxomic classification of the family Erythrobacteraceae.</title>
        <authorList>
            <person name="Xu L."/>
        </authorList>
    </citation>
    <scope>NUCLEOTIDE SEQUENCE [LARGE SCALE GENOMIC DNA]</scope>
    <source>
        <strain evidence="1 2">LMG 29519</strain>
    </source>
</reference>
<evidence type="ECO:0000313" key="2">
    <source>
        <dbReference type="Proteomes" id="UP000429229"/>
    </source>
</evidence>
<proteinExistence type="predicted"/>
<name>A0A6I4U589_9SPHN</name>
<dbReference type="Proteomes" id="UP000429229">
    <property type="component" value="Unassembled WGS sequence"/>
</dbReference>